<gene>
    <name evidence="1" type="ORF">BDY19DRAFT_755261</name>
</gene>
<sequence length="304" mass="33798">MPRAHQHWLYVWIPLVAATVWFGTLLAMLITWLAQGRPHYVSQDGSIAYISDVGADILKPLFITGCSITAVGFFLSLVVERWLRHSGRLIPQMRRRERALAILAIIGSFIGGAGLILLSVFDTKRYSSAHSAFLLVFIVGVGLSAIFTVIEYRWISKDFEELRKLKFAYILKGTIATILILCAIAFAIALFNATDVGAILEWIIAFGYTFYLLTFFLDLRMAKGVHRGQFKRSEIKQAKMQGVPVSVMAARHEGDFVLQGGYSRESNDTSRTYNGRAPLLPESAYQPGPLRNAYVTSGGAANRV</sequence>
<proteinExistence type="predicted"/>
<organism evidence="1 2">
    <name type="scientific">Irpex rosettiformis</name>
    <dbReference type="NCBI Taxonomy" id="378272"/>
    <lineage>
        <taxon>Eukaryota</taxon>
        <taxon>Fungi</taxon>
        <taxon>Dikarya</taxon>
        <taxon>Basidiomycota</taxon>
        <taxon>Agaricomycotina</taxon>
        <taxon>Agaricomycetes</taxon>
        <taxon>Polyporales</taxon>
        <taxon>Irpicaceae</taxon>
        <taxon>Irpex</taxon>
    </lineage>
</organism>
<dbReference type="Proteomes" id="UP001055072">
    <property type="component" value="Unassembled WGS sequence"/>
</dbReference>
<dbReference type="EMBL" id="MU274908">
    <property type="protein sequence ID" value="KAI0090152.1"/>
    <property type="molecule type" value="Genomic_DNA"/>
</dbReference>
<name>A0ACB8U6Z1_9APHY</name>
<comment type="caution">
    <text evidence="1">The sequence shown here is derived from an EMBL/GenBank/DDBJ whole genome shotgun (WGS) entry which is preliminary data.</text>
</comment>
<reference evidence="1" key="1">
    <citation type="journal article" date="2021" name="Environ. Microbiol.">
        <title>Gene family expansions and transcriptome signatures uncover fungal adaptations to wood decay.</title>
        <authorList>
            <person name="Hage H."/>
            <person name="Miyauchi S."/>
            <person name="Viragh M."/>
            <person name="Drula E."/>
            <person name="Min B."/>
            <person name="Chaduli D."/>
            <person name="Navarro D."/>
            <person name="Favel A."/>
            <person name="Norest M."/>
            <person name="Lesage-Meessen L."/>
            <person name="Balint B."/>
            <person name="Merenyi Z."/>
            <person name="de Eugenio L."/>
            <person name="Morin E."/>
            <person name="Martinez A.T."/>
            <person name="Baldrian P."/>
            <person name="Stursova M."/>
            <person name="Martinez M.J."/>
            <person name="Novotny C."/>
            <person name="Magnuson J.K."/>
            <person name="Spatafora J.W."/>
            <person name="Maurice S."/>
            <person name="Pangilinan J."/>
            <person name="Andreopoulos W."/>
            <person name="LaButti K."/>
            <person name="Hundley H."/>
            <person name="Na H."/>
            <person name="Kuo A."/>
            <person name="Barry K."/>
            <person name="Lipzen A."/>
            <person name="Henrissat B."/>
            <person name="Riley R."/>
            <person name="Ahrendt S."/>
            <person name="Nagy L.G."/>
            <person name="Grigoriev I.V."/>
            <person name="Martin F."/>
            <person name="Rosso M.N."/>
        </authorList>
    </citation>
    <scope>NUCLEOTIDE SEQUENCE</scope>
    <source>
        <strain evidence="1">CBS 384.51</strain>
    </source>
</reference>
<evidence type="ECO:0000313" key="1">
    <source>
        <dbReference type="EMBL" id="KAI0090152.1"/>
    </source>
</evidence>
<protein>
    <submittedName>
        <fullName evidence="1">Frag1/DRAM/Sfk1 family-domain-containing protein</fullName>
    </submittedName>
</protein>
<accession>A0ACB8U6Z1</accession>
<evidence type="ECO:0000313" key="2">
    <source>
        <dbReference type="Proteomes" id="UP001055072"/>
    </source>
</evidence>
<keyword evidence="2" id="KW-1185">Reference proteome</keyword>